<evidence type="ECO:0000256" key="1">
    <source>
        <dbReference type="SAM" id="Phobius"/>
    </source>
</evidence>
<keyword evidence="1" id="KW-1133">Transmembrane helix</keyword>
<keyword evidence="1" id="KW-0472">Membrane</keyword>
<dbReference type="EMBL" id="BONC01000001">
    <property type="protein sequence ID" value="GIF54013.1"/>
    <property type="molecule type" value="Genomic_DNA"/>
</dbReference>
<feature type="transmembrane region" description="Helical" evidence="1">
    <location>
        <begin position="133"/>
        <end position="163"/>
    </location>
</feature>
<evidence type="ECO:0000313" key="3">
    <source>
        <dbReference type="Proteomes" id="UP000624325"/>
    </source>
</evidence>
<accession>A0ABQ4BU19</accession>
<dbReference type="Proteomes" id="UP000624325">
    <property type="component" value="Unassembled WGS sequence"/>
</dbReference>
<protein>
    <recommendedName>
        <fullName evidence="4">TIGR04222 domain-containing membrane protein</fullName>
    </recommendedName>
</protein>
<proteinExistence type="predicted"/>
<keyword evidence="3" id="KW-1185">Reference proteome</keyword>
<reference evidence="2 3" key="1">
    <citation type="submission" date="2021-01" db="EMBL/GenBank/DDBJ databases">
        <title>Whole genome shotgun sequence of Asanoa iriomotensis NBRC 100142.</title>
        <authorList>
            <person name="Komaki H."/>
            <person name="Tamura T."/>
        </authorList>
    </citation>
    <scope>NUCLEOTIDE SEQUENCE [LARGE SCALE GENOMIC DNA]</scope>
    <source>
        <strain evidence="2 3">NBRC 100142</strain>
    </source>
</reference>
<keyword evidence="1" id="KW-0812">Transmembrane</keyword>
<name>A0ABQ4BU19_9ACTN</name>
<dbReference type="InterPro" id="IPR026467">
    <property type="entry name" value="Ser/Gly_Cys_C_dom"/>
</dbReference>
<evidence type="ECO:0000313" key="2">
    <source>
        <dbReference type="EMBL" id="GIF54013.1"/>
    </source>
</evidence>
<evidence type="ECO:0008006" key="4">
    <source>
        <dbReference type="Google" id="ProtNLM"/>
    </source>
</evidence>
<dbReference type="NCBIfam" id="TIGR04222">
    <property type="entry name" value="near_uncomplex"/>
    <property type="match status" value="1"/>
</dbReference>
<comment type="caution">
    <text evidence="2">The sequence shown here is derived from an EMBL/GenBank/DDBJ whole genome shotgun (WGS) entry which is preliminary data.</text>
</comment>
<dbReference type="RefSeq" id="WP_203699739.1">
    <property type="nucleotide sequence ID" value="NZ_BAAALU010000017.1"/>
</dbReference>
<organism evidence="2 3">
    <name type="scientific">Asanoa iriomotensis</name>
    <dbReference type="NCBI Taxonomy" id="234613"/>
    <lineage>
        <taxon>Bacteria</taxon>
        <taxon>Bacillati</taxon>
        <taxon>Actinomycetota</taxon>
        <taxon>Actinomycetes</taxon>
        <taxon>Micromonosporales</taxon>
        <taxon>Micromonosporaceae</taxon>
        <taxon>Asanoa</taxon>
    </lineage>
</organism>
<sequence length="243" mass="25961">MPPFLSLAVTLVVVRLLIRWLAPAPGRRSAAKPDYTLVAHLAGGRGRVALAALTAARVTGAIDMLPHGAVFRFPGGSRLSDVERSVVDAVRRGRDWPRVRDGVDVREATDEVAARAVAQGLSGALRPLPAHTLAFVGAAAAAVPLAALPWWALAALVPIYLVLIRPTRRSLAGERLVRQVRTARPDLHPRPRASWREVTSSDAALAVALFGPTALRAIDPLFARRLLSPPHTLRHTYAGDGGD</sequence>
<gene>
    <name evidence="2" type="ORF">Air01nite_01080</name>
</gene>